<comment type="caution">
    <text evidence="5">The sequence shown here is derived from an EMBL/GenBank/DDBJ whole genome shotgun (WGS) entry which is preliminary data.</text>
</comment>
<dbReference type="InterPro" id="IPR008278">
    <property type="entry name" value="4-PPantetheinyl_Trfase_dom"/>
</dbReference>
<dbReference type="Gene3D" id="3.90.470.20">
    <property type="entry name" value="4'-phosphopantetheinyl transferase domain"/>
    <property type="match status" value="2"/>
</dbReference>
<evidence type="ECO:0000256" key="2">
    <source>
        <dbReference type="ARBA" id="ARBA00022679"/>
    </source>
</evidence>
<keyword evidence="2 5" id="KW-0808">Transferase</keyword>
<proteinExistence type="inferred from homology"/>
<evidence type="ECO:0000313" key="5">
    <source>
        <dbReference type="EMBL" id="CAC9975501.1"/>
    </source>
</evidence>
<name>A0A9N8J3A7_9FLAO</name>
<feature type="domain" description="4'-phosphopantetheinyl transferase N-terminal" evidence="4">
    <location>
        <begin position="13"/>
        <end position="96"/>
    </location>
</feature>
<evidence type="ECO:0000259" key="3">
    <source>
        <dbReference type="Pfam" id="PF01648"/>
    </source>
</evidence>
<dbReference type="GO" id="GO:0005829">
    <property type="term" value="C:cytosol"/>
    <property type="evidence" value="ECO:0007669"/>
    <property type="project" value="TreeGrafter"/>
</dbReference>
<dbReference type="Pfam" id="PF01648">
    <property type="entry name" value="ACPS"/>
    <property type="match status" value="1"/>
</dbReference>
<dbReference type="EC" id="2.7.8.7" evidence="5"/>
<gene>
    <name evidence="5" type="primary">sfp</name>
    <name evidence="5" type="ORF">FLAPXU55_03215</name>
</gene>
<dbReference type="GO" id="GO:0000287">
    <property type="term" value="F:magnesium ion binding"/>
    <property type="evidence" value="ECO:0007669"/>
    <property type="project" value="InterPro"/>
</dbReference>
<keyword evidence="6" id="KW-1185">Reference proteome</keyword>
<dbReference type="Proteomes" id="UP000533639">
    <property type="component" value="Unassembled WGS sequence"/>
</dbReference>
<dbReference type="InterPro" id="IPR050559">
    <property type="entry name" value="P-Pant_transferase_sf"/>
</dbReference>
<comment type="similarity">
    <text evidence="1">Belongs to the P-Pant transferase superfamily. Gsp/Sfp/HetI/AcpT family.</text>
</comment>
<dbReference type="RefSeq" id="WP_180859383.1">
    <property type="nucleotide sequence ID" value="NZ_CAIJDE010000049.1"/>
</dbReference>
<accession>A0A9N8J3A7</accession>
<dbReference type="EMBL" id="CAIJDE010000049">
    <property type="protein sequence ID" value="CAC9975501.1"/>
    <property type="molecule type" value="Genomic_DNA"/>
</dbReference>
<feature type="domain" description="4'-phosphopantetheinyl transferase" evidence="3">
    <location>
        <begin position="105"/>
        <end position="203"/>
    </location>
</feature>
<reference evidence="5 6" key="1">
    <citation type="submission" date="2020-06" db="EMBL/GenBank/DDBJ databases">
        <authorList>
            <person name="Criscuolo A."/>
        </authorList>
    </citation>
    <scope>NUCLEOTIDE SEQUENCE [LARGE SCALE GENOMIC DNA]</scope>
    <source>
        <strain evidence="5">PXU-55</strain>
    </source>
</reference>
<organism evidence="5 6">
    <name type="scientific">Flavobacterium panici</name>
    <dbReference type="NCBI Taxonomy" id="2654843"/>
    <lineage>
        <taxon>Bacteria</taxon>
        <taxon>Pseudomonadati</taxon>
        <taxon>Bacteroidota</taxon>
        <taxon>Flavobacteriia</taxon>
        <taxon>Flavobacteriales</taxon>
        <taxon>Flavobacteriaceae</taxon>
        <taxon>Flavobacterium</taxon>
    </lineage>
</organism>
<dbReference type="PANTHER" id="PTHR12215">
    <property type="entry name" value="PHOSPHOPANTETHEINE TRANSFERASE"/>
    <property type="match status" value="1"/>
</dbReference>
<protein>
    <submittedName>
        <fullName evidence="5">4'-phosphopantetheinyl transferase Sfp</fullName>
        <ecNumber evidence="5">2.7.8.7</ecNumber>
    </submittedName>
</protein>
<evidence type="ECO:0000256" key="1">
    <source>
        <dbReference type="ARBA" id="ARBA00010990"/>
    </source>
</evidence>
<dbReference type="Pfam" id="PF22624">
    <property type="entry name" value="AASDHPPT_N"/>
    <property type="match status" value="1"/>
</dbReference>
<dbReference type="AlphaFoldDB" id="A0A9N8J3A7"/>
<dbReference type="InterPro" id="IPR037143">
    <property type="entry name" value="4-PPantetheinyl_Trfase_dom_sf"/>
</dbReference>
<evidence type="ECO:0000259" key="4">
    <source>
        <dbReference type="Pfam" id="PF22624"/>
    </source>
</evidence>
<evidence type="ECO:0000313" key="6">
    <source>
        <dbReference type="Proteomes" id="UP000533639"/>
    </source>
</evidence>
<sequence length="211" mass="24915">MTIVYYTLCKQLTDEKYIKAVSLLPDDMQNKIEKFRRWEDAHSFLYGKLLLKQGMLKLGYQDSLAIMKKNQYGKPYFSYDTFSFNISHSEDYIVCVISTDEKENIGIDIEKIKTIDIENFSSVFTSKEKNNITSEKHFYKYWTRKEAVIKADGRGLQIPLRNVDTTEIKVEVEDKFYYLLEIAIDKEYAMHLASSKKIEEYALQYDSLDYL</sequence>
<dbReference type="GO" id="GO:0019878">
    <property type="term" value="P:lysine biosynthetic process via aminoadipic acid"/>
    <property type="evidence" value="ECO:0007669"/>
    <property type="project" value="TreeGrafter"/>
</dbReference>
<dbReference type="InterPro" id="IPR055066">
    <property type="entry name" value="AASDHPPT_N"/>
</dbReference>
<dbReference type="GO" id="GO:0008897">
    <property type="term" value="F:holo-[acyl-carrier-protein] synthase activity"/>
    <property type="evidence" value="ECO:0007669"/>
    <property type="project" value="UniProtKB-EC"/>
</dbReference>
<dbReference type="PANTHER" id="PTHR12215:SF10">
    <property type="entry name" value="L-AMINOADIPATE-SEMIALDEHYDE DEHYDROGENASE-PHOSPHOPANTETHEINYL TRANSFERASE"/>
    <property type="match status" value="1"/>
</dbReference>
<dbReference type="SUPFAM" id="SSF56214">
    <property type="entry name" value="4'-phosphopantetheinyl transferase"/>
    <property type="match status" value="2"/>
</dbReference>